<evidence type="ECO:0000313" key="2">
    <source>
        <dbReference type="EMBL" id="KAL1197466.1"/>
    </source>
</evidence>
<comment type="caution">
    <text evidence="2">The sequence shown here is derived from an EMBL/GenBank/DDBJ whole genome shotgun (WGS) entry which is preliminary data.</text>
</comment>
<dbReference type="InterPro" id="IPR025558">
    <property type="entry name" value="DUF4283"/>
</dbReference>
<reference evidence="2 3" key="1">
    <citation type="submission" date="2024-04" db="EMBL/GenBank/DDBJ databases">
        <title>Genome assembly C_amara_ONT_v2.</title>
        <authorList>
            <person name="Yant L."/>
            <person name="Moore C."/>
            <person name="Slenker M."/>
        </authorList>
    </citation>
    <scope>NUCLEOTIDE SEQUENCE [LARGE SCALE GENOMIC DNA]</scope>
    <source>
        <tissue evidence="2">Leaf</tissue>
    </source>
</reference>
<dbReference type="Pfam" id="PF14111">
    <property type="entry name" value="DUF4283"/>
    <property type="match status" value="1"/>
</dbReference>
<proteinExistence type="predicted"/>
<name>A0ABD0ZU97_CARAN</name>
<dbReference type="AlphaFoldDB" id="A0ABD0ZU97"/>
<keyword evidence="3" id="KW-1185">Reference proteome</keyword>
<dbReference type="PANTHER" id="PTHR31286:SF178">
    <property type="entry name" value="DUF4283 DOMAIN-CONTAINING PROTEIN"/>
    <property type="match status" value="1"/>
</dbReference>
<dbReference type="Proteomes" id="UP001558713">
    <property type="component" value="Unassembled WGS sequence"/>
</dbReference>
<evidence type="ECO:0000313" key="3">
    <source>
        <dbReference type="Proteomes" id="UP001558713"/>
    </source>
</evidence>
<sequence>MLSLAGKFFTSLPVSAETSLQQQWSYFLPRFTSLPVPSIKRAETSLQQQWSYFLSGSFKVTPLEEDLILFDFKKEEDTKKVLEKGPWNVDGVIWVLKQYPLDLDISDNDEFSVACFWVKAEGLPLYYYTLKDYKKKIAKKLSDKPLISSEIDKSQKAFWVRVKVNLRQPLKAGFFLRGKRRPHYVQFKYKNIGKFCEVCGKIDHTSCYSIPKERALTRKLWTRTYGPWVSYNYGLMVRNSSSSSSVKFKYDFSEKKPISEMMMYEEAEAVLLVEFKIDVVYSSKHEWLGKALTRSFLDKDVRHCFRLPLSLLIAKTITSSTMVYEILSSEIEEMTPSVGLRSTEKDSVIRKLKVKRVF</sequence>
<feature type="domain" description="DUF4283" evidence="1">
    <location>
        <begin position="22"/>
        <end position="103"/>
    </location>
</feature>
<dbReference type="InterPro" id="IPR040256">
    <property type="entry name" value="At4g02000-like"/>
</dbReference>
<dbReference type="PANTHER" id="PTHR31286">
    <property type="entry name" value="GLYCINE-RICH CELL WALL STRUCTURAL PROTEIN 1.8-LIKE"/>
    <property type="match status" value="1"/>
</dbReference>
<evidence type="ECO:0000259" key="1">
    <source>
        <dbReference type="Pfam" id="PF14111"/>
    </source>
</evidence>
<dbReference type="EMBL" id="JBANAX010000688">
    <property type="protein sequence ID" value="KAL1197466.1"/>
    <property type="molecule type" value="Genomic_DNA"/>
</dbReference>
<organism evidence="2 3">
    <name type="scientific">Cardamine amara subsp. amara</name>
    <dbReference type="NCBI Taxonomy" id="228776"/>
    <lineage>
        <taxon>Eukaryota</taxon>
        <taxon>Viridiplantae</taxon>
        <taxon>Streptophyta</taxon>
        <taxon>Embryophyta</taxon>
        <taxon>Tracheophyta</taxon>
        <taxon>Spermatophyta</taxon>
        <taxon>Magnoliopsida</taxon>
        <taxon>eudicotyledons</taxon>
        <taxon>Gunneridae</taxon>
        <taxon>Pentapetalae</taxon>
        <taxon>rosids</taxon>
        <taxon>malvids</taxon>
        <taxon>Brassicales</taxon>
        <taxon>Brassicaceae</taxon>
        <taxon>Cardamineae</taxon>
        <taxon>Cardamine</taxon>
    </lineage>
</organism>
<accession>A0ABD0ZU97</accession>
<gene>
    <name evidence="2" type="ORF">V5N11_012045</name>
</gene>
<protein>
    <recommendedName>
        <fullName evidence="1">DUF4283 domain-containing protein</fullName>
    </recommendedName>
</protein>